<dbReference type="AlphaFoldDB" id="W0EHL3"/>
<sequence>MLIKEWTDVKLESPIAVPSDESSILKKLKG</sequence>
<dbReference type="Proteomes" id="UP000010847">
    <property type="component" value="Chromosome"/>
</dbReference>
<gene>
    <name evidence="1" type="ORF">DESME_14265</name>
</gene>
<reference evidence="1 2" key="1">
    <citation type="submission" date="2013-12" db="EMBL/GenBank/DDBJ databases">
        <authorList>
            <consortium name="DOE Joint Genome Institute"/>
            <person name="Smidt H."/>
            <person name="Huntemann M."/>
            <person name="Han J."/>
            <person name="Chen A."/>
            <person name="Kyrpides N."/>
            <person name="Mavromatis K."/>
            <person name="Markowitz V."/>
            <person name="Palaniappan K."/>
            <person name="Ivanova N."/>
            <person name="Schaumberg A."/>
            <person name="Pati A."/>
            <person name="Liolios K."/>
            <person name="Nordberg H.P."/>
            <person name="Cantor M.N."/>
            <person name="Hua S.X."/>
            <person name="Woyke T."/>
        </authorList>
    </citation>
    <scope>NUCLEOTIDE SEQUENCE [LARGE SCALE GENOMIC DNA]</scope>
    <source>
        <strain evidence="2">DSM 15288</strain>
    </source>
</reference>
<dbReference type="EMBL" id="CP007032">
    <property type="protein sequence ID" value="AHF08679.1"/>
    <property type="molecule type" value="Genomic_DNA"/>
</dbReference>
<evidence type="ECO:0000313" key="2">
    <source>
        <dbReference type="Proteomes" id="UP000010847"/>
    </source>
</evidence>
<keyword evidence="2" id="KW-1185">Reference proteome</keyword>
<organism evidence="1 2">
    <name type="scientific">Desulfitobacterium metallireducens DSM 15288</name>
    <dbReference type="NCBI Taxonomy" id="871968"/>
    <lineage>
        <taxon>Bacteria</taxon>
        <taxon>Bacillati</taxon>
        <taxon>Bacillota</taxon>
        <taxon>Clostridia</taxon>
        <taxon>Eubacteriales</taxon>
        <taxon>Desulfitobacteriaceae</taxon>
        <taxon>Desulfitobacterium</taxon>
    </lineage>
</organism>
<protein>
    <submittedName>
        <fullName evidence="1">Uncharacterized protein</fullName>
    </submittedName>
</protein>
<proteinExistence type="predicted"/>
<evidence type="ECO:0000313" key="1">
    <source>
        <dbReference type="EMBL" id="AHF08679.1"/>
    </source>
</evidence>
<name>W0EHL3_9FIRM</name>
<accession>W0EHL3</accession>
<dbReference type="HOGENOM" id="CLU_3403176_0_0_9"/>
<dbReference type="KEGG" id="dmt:DESME_14265"/>